<evidence type="ECO:0000259" key="5">
    <source>
        <dbReference type="Pfam" id="PF00728"/>
    </source>
</evidence>
<evidence type="ECO:0000256" key="1">
    <source>
        <dbReference type="ARBA" id="ARBA00006285"/>
    </source>
</evidence>
<dbReference type="CDD" id="cd06564">
    <property type="entry name" value="GH20_DspB_LnbB-like"/>
    <property type="match status" value="1"/>
</dbReference>
<comment type="similarity">
    <text evidence="1">Belongs to the glycosyl hydrolase 20 family.</text>
</comment>
<organism evidence="7 8">
    <name type="scientific">Streptomyces cuspidosporus</name>
    <dbReference type="NCBI Taxonomy" id="66882"/>
    <lineage>
        <taxon>Bacteria</taxon>
        <taxon>Bacillati</taxon>
        <taxon>Actinomycetota</taxon>
        <taxon>Actinomycetes</taxon>
        <taxon>Kitasatosporales</taxon>
        <taxon>Streptomycetaceae</taxon>
        <taxon>Streptomyces</taxon>
    </lineage>
</organism>
<dbReference type="PANTHER" id="PTHR43678">
    <property type="entry name" value="PUTATIVE (AFU_ORTHOLOGUE AFUA_2G00640)-RELATED"/>
    <property type="match status" value="1"/>
</dbReference>
<evidence type="ECO:0008006" key="9">
    <source>
        <dbReference type="Google" id="ProtNLM"/>
    </source>
</evidence>
<dbReference type="Proteomes" id="UP001500253">
    <property type="component" value="Unassembled WGS sequence"/>
</dbReference>
<dbReference type="Gene3D" id="3.20.20.80">
    <property type="entry name" value="Glycosidases"/>
    <property type="match status" value="1"/>
</dbReference>
<evidence type="ECO:0000256" key="2">
    <source>
        <dbReference type="ARBA" id="ARBA00022801"/>
    </source>
</evidence>
<dbReference type="RefSeq" id="WP_346178025.1">
    <property type="nucleotide sequence ID" value="NZ_BAAASD010000039.1"/>
</dbReference>
<dbReference type="InterPro" id="IPR052764">
    <property type="entry name" value="GH20_Enzymes"/>
</dbReference>
<feature type="region of interest" description="Disordered" evidence="4">
    <location>
        <begin position="1"/>
        <end position="35"/>
    </location>
</feature>
<evidence type="ECO:0000313" key="8">
    <source>
        <dbReference type="Proteomes" id="UP001500253"/>
    </source>
</evidence>
<feature type="domain" description="Beta-hexosaminidase bacterial type N-terminal" evidence="6">
    <location>
        <begin position="104"/>
        <end position="220"/>
    </location>
</feature>
<name>A0ABN3H0T3_9ACTN</name>
<dbReference type="SUPFAM" id="SSF51445">
    <property type="entry name" value="(Trans)glycosidases"/>
    <property type="match status" value="1"/>
</dbReference>
<comment type="caution">
    <text evidence="7">The sequence shown here is derived from an EMBL/GenBank/DDBJ whole genome shotgun (WGS) entry which is preliminary data.</text>
</comment>
<keyword evidence="8" id="KW-1185">Reference proteome</keyword>
<dbReference type="SUPFAM" id="SSF55545">
    <property type="entry name" value="beta-N-acetylhexosaminidase-like domain"/>
    <property type="match status" value="1"/>
</dbReference>
<keyword evidence="3" id="KW-0326">Glycosidase</keyword>
<protein>
    <recommendedName>
        <fullName evidence="9">Beta-N-acetylhexosaminidase</fullName>
    </recommendedName>
</protein>
<feature type="compositionally biased region" description="Basic residues" evidence="4">
    <location>
        <begin position="14"/>
        <end position="26"/>
    </location>
</feature>
<dbReference type="EMBL" id="BAAASD010000039">
    <property type="protein sequence ID" value="GAA2364797.1"/>
    <property type="molecule type" value="Genomic_DNA"/>
</dbReference>
<dbReference type="PANTHER" id="PTHR43678:SF1">
    <property type="entry name" value="BETA-N-ACETYLHEXOSAMINIDASE"/>
    <property type="match status" value="1"/>
</dbReference>
<evidence type="ECO:0000313" key="7">
    <source>
        <dbReference type="EMBL" id="GAA2364797.1"/>
    </source>
</evidence>
<feature type="compositionally biased region" description="Low complexity" evidence="4">
    <location>
        <begin position="62"/>
        <end position="90"/>
    </location>
</feature>
<dbReference type="PRINTS" id="PR00738">
    <property type="entry name" value="GLHYDRLASE20"/>
</dbReference>
<dbReference type="Gene3D" id="3.30.379.10">
    <property type="entry name" value="Chitobiase/beta-hexosaminidase domain 2-like"/>
    <property type="match status" value="1"/>
</dbReference>
<evidence type="ECO:0000256" key="4">
    <source>
        <dbReference type="SAM" id="MobiDB-lite"/>
    </source>
</evidence>
<dbReference type="InterPro" id="IPR017853">
    <property type="entry name" value="GH"/>
</dbReference>
<dbReference type="Pfam" id="PF00728">
    <property type="entry name" value="Glyco_hydro_20"/>
    <property type="match status" value="1"/>
</dbReference>
<evidence type="ECO:0000259" key="6">
    <source>
        <dbReference type="Pfam" id="PF02838"/>
    </source>
</evidence>
<accession>A0ABN3H0T3</accession>
<dbReference type="InterPro" id="IPR029018">
    <property type="entry name" value="Hex-like_dom2"/>
</dbReference>
<dbReference type="InterPro" id="IPR015883">
    <property type="entry name" value="Glyco_hydro_20_cat"/>
</dbReference>
<feature type="region of interest" description="Disordered" evidence="4">
    <location>
        <begin position="53"/>
        <end position="128"/>
    </location>
</feature>
<evidence type="ECO:0000256" key="3">
    <source>
        <dbReference type="ARBA" id="ARBA00023295"/>
    </source>
</evidence>
<dbReference type="Pfam" id="PF02838">
    <property type="entry name" value="Glyco_hydro_20b"/>
    <property type="match status" value="1"/>
</dbReference>
<feature type="domain" description="Glycoside hydrolase family 20 catalytic" evidence="5">
    <location>
        <begin position="227"/>
        <end position="555"/>
    </location>
</feature>
<dbReference type="InterPro" id="IPR025705">
    <property type="entry name" value="Beta_hexosaminidase_sua/sub"/>
</dbReference>
<dbReference type="InterPro" id="IPR015882">
    <property type="entry name" value="HEX_bac_N"/>
</dbReference>
<proteinExistence type="inferred from homology"/>
<reference evidence="7 8" key="1">
    <citation type="journal article" date="2019" name="Int. J. Syst. Evol. Microbiol.">
        <title>The Global Catalogue of Microorganisms (GCM) 10K type strain sequencing project: providing services to taxonomists for standard genome sequencing and annotation.</title>
        <authorList>
            <consortium name="The Broad Institute Genomics Platform"/>
            <consortium name="The Broad Institute Genome Sequencing Center for Infectious Disease"/>
            <person name="Wu L."/>
            <person name="Ma J."/>
        </authorList>
    </citation>
    <scope>NUCLEOTIDE SEQUENCE [LARGE SCALE GENOMIC DNA]</scope>
    <source>
        <strain evidence="7 8">JCM 4316</strain>
    </source>
</reference>
<sequence length="575" mass="62067">MGLPHIGRPTRPGRPSRLRRPGRPARRTAGGAAAGRGALTALVAALALVTGCQQQGGEGRHPSASSPRPTGTATTTGRPTPTTPRPTTTAPRPPASPTGLSAAPRTIPSVRDYTPQAGPGWRPGSGSRVVADPRGPLADEAALTARELGLRVSAGPARRGDLELALNPRQSGGGEAYVLTVRDGRARITGSADAGVFYGTRTVRQALRSGGRLPQGVIRDRPDRPQRGLNLDIARKYFPASWIEARLREMADLKLNQLGLHFSDDQAFRIQSSSHPEIVAPRHLTKREVRRIVSLARSLHITVIPEIDSPGHLGAVIRAHPSLQLRTGKGLAFRGAVDISNPAAARIVDDLMREFAPLFPGPYWHLGGDEYGALMSRNPEATYPALATAARLAYGPRGRIQDLATAWLNARAAVARELGKRPKAWNDGFYSGGVVAPDRGIEVEYWTGRESGARPPIEYLREGRTVVNLNDEYLYYVLGQPNNFRYPTGERIYEQWSPAVLRGTRPVPDATLTGPSRVPGARFAVWCDIPDAQTPAQVAHGIRLPLAALAQRLWDPGKPPLSWKEFTALSDRLTS</sequence>
<gene>
    <name evidence="7" type="ORF">GCM10010246_66470</name>
</gene>
<keyword evidence="2" id="KW-0378">Hydrolase</keyword>